<dbReference type="SFLD" id="SFLDG01082">
    <property type="entry name" value="B12-binding_domain_containing"/>
    <property type="match status" value="1"/>
</dbReference>
<dbReference type="GO" id="GO:0003824">
    <property type="term" value="F:catalytic activity"/>
    <property type="evidence" value="ECO:0007669"/>
    <property type="project" value="InterPro"/>
</dbReference>
<dbReference type="Gene3D" id="3.40.50.280">
    <property type="entry name" value="Cobalamin-binding domain"/>
    <property type="match status" value="1"/>
</dbReference>
<accession>A0A6M3LCW4</accession>
<dbReference type="InterPro" id="IPR023404">
    <property type="entry name" value="rSAM_horseshoe"/>
</dbReference>
<proteinExistence type="predicted"/>
<dbReference type="SFLD" id="SFLDS00029">
    <property type="entry name" value="Radical_SAM"/>
    <property type="match status" value="1"/>
</dbReference>
<dbReference type="SUPFAM" id="SSF52242">
    <property type="entry name" value="Cobalamin (vitamin B12)-binding domain"/>
    <property type="match status" value="1"/>
</dbReference>
<dbReference type="SUPFAM" id="SSF102114">
    <property type="entry name" value="Radical SAM enzymes"/>
    <property type="match status" value="1"/>
</dbReference>
<dbReference type="PROSITE" id="PS51332">
    <property type="entry name" value="B12_BINDING"/>
    <property type="match status" value="1"/>
</dbReference>
<feature type="domain" description="Radical SAM core" evidence="7">
    <location>
        <begin position="212"/>
        <end position="437"/>
    </location>
</feature>
<dbReference type="GO" id="GO:0031419">
    <property type="term" value="F:cobalamin binding"/>
    <property type="evidence" value="ECO:0007669"/>
    <property type="project" value="InterPro"/>
</dbReference>
<sequence length="481" mass="54906">MKKINKILLLSPPVLTIKNKLDINPLPPIGLGYLASSVDDLCEIKILDCLISGWGKGESINKSLVRIGMSYEDIGKEIIEFNPDLVGVNCQFSKQYSIYRDLLSIIKNIDSDITTITGGAHTTVCPHDMLQDKNCDFIILGEGEKSFREFIENINNTSELYKIDGFGYKIGGEIIINEKNCYIDNLDDLKFPAYDLMGLEKYFGLKHSHGLRHKRRCVPIITSRGCPAKCIFCTAKCVWGNKFRARSVNNVIEEIRYLKNKYDTEEIMFEDDNLTADRKRAKLLFNRIIEEKFDIIWDTPNGVGVWSLDEELIDLVKSSGCIKLNFPVESGSQRVLDNIIKKPIKLSKVEKLINYCKKINLDYGIFLVVGLPGETLKDMWESIKFAAKMGVINPHISVATPYPGSDLFNMCLDKGYLIDSFSYDDLFIRSFSIETPDWNKNDLRRLLLKARIYLIVRKFISNPLYVCKLIICKIVNVLKNK</sequence>
<dbReference type="EMBL" id="MT142989">
    <property type="protein sequence ID" value="QJA91462.1"/>
    <property type="molecule type" value="Genomic_DNA"/>
</dbReference>
<dbReference type="GO" id="GO:0005829">
    <property type="term" value="C:cytosol"/>
    <property type="evidence" value="ECO:0007669"/>
    <property type="project" value="TreeGrafter"/>
</dbReference>
<evidence type="ECO:0000256" key="3">
    <source>
        <dbReference type="ARBA" id="ARBA00022723"/>
    </source>
</evidence>
<name>A0A6M3LCW4_9ZZZZ</name>
<dbReference type="GO" id="GO:0051539">
    <property type="term" value="F:4 iron, 4 sulfur cluster binding"/>
    <property type="evidence" value="ECO:0007669"/>
    <property type="project" value="UniProtKB-KW"/>
</dbReference>
<dbReference type="InterPro" id="IPR006158">
    <property type="entry name" value="Cobalamin-bd"/>
</dbReference>
<dbReference type="Gene3D" id="3.80.30.20">
    <property type="entry name" value="tm_1862 like domain"/>
    <property type="match status" value="1"/>
</dbReference>
<dbReference type="InterPro" id="IPR006638">
    <property type="entry name" value="Elp3/MiaA/NifB-like_rSAM"/>
</dbReference>
<dbReference type="PANTHER" id="PTHR43409:SF16">
    <property type="entry name" value="SLR0320 PROTEIN"/>
    <property type="match status" value="1"/>
</dbReference>
<dbReference type="InterPro" id="IPR034466">
    <property type="entry name" value="Methyltransferase_Class_B"/>
</dbReference>
<comment type="cofactor">
    <cofactor evidence="1">
        <name>[4Fe-4S] cluster</name>
        <dbReference type="ChEBI" id="CHEBI:49883"/>
    </cofactor>
</comment>
<evidence type="ECO:0000259" key="7">
    <source>
        <dbReference type="PROSITE" id="PS51918"/>
    </source>
</evidence>
<dbReference type="GO" id="GO:0046872">
    <property type="term" value="F:metal ion binding"/>
    <property type="evidence" value="ECO:0007669"/>
    <property type="project" value="UniProtKB-KW"/>
</dbReference>
<dbReference type="InterPro" id="IPR058240">
    <property type="entry name" value="rSAM_sf"/>
</dbReference>
<evidence type="ECO:0000256" key="1">
    <source>
        <dbReference type="ARBA" id="ARBA00001966"/>
    </source>
</evidence>
<organism evidence="8">
    <name type="scientific">viral metagenome</name>
    <dbReference type="NCBI Taxonomy" id="1070528"/>
    <lineage>
        <taxon>unclassified sequences</taxon>
        <taxon>metagenomes</taxon>
        <taxon>organismal metagenomes</taxon>
    </lineage>
</organism>
<gene>
    <name evidence="8" type="ORF">MM415B03360_0006</name>
</gene>
<evidence type="ECO:0000256" key="4">
    <source>
        <dbReference type="ARBA" id="ARBA00023004"/>
    </source>
</evidence>
<dbReference type="SFLD" id="SFLDG01123">
    <property type="entry name" value="methyltransferase_(Class_B)"/>
    <property type="match status" value="1"/>
</dbReference>
<keyword evidence="4" id="KW-0408">Iron</keyword>
<dbReference type="SMART" id="SM00729">
    <property type="entry name" value="Elp3"/>
    <property type="match status" value="1"/>
</dbReference>
<dbReference type="AlphaFoldDB" id="A0A6M3LCW4"/>
<evidence type="ECO:0000256" key="2">
    <source>
        <dbReference type="ARBA" id="ARBA00022691"/>
    </source>
</evidence>
<dbReference type="Pfam" id="PF04055">
    <property type="entry name" value="Radical_SAM"/>
    <property type="match status" value="1"/>
</dbReference>
<dbReference type="CDD" id="cd02068">
    <property type="entry name" value="radical_SAM_B12_BD"/>
    <property type="match status" value="1"/>
</dbReference>
<dbReference type="PANTHER" id="PTHR43409">
    <property type="entry name" value="ANAEROBIC MAGNESIUM-PROTOPORPHYRIN IX MONOMETHYL ESTER CYCLASE-RELATED"/>
    <property type="match status" value="1"/>
</dbReference>
<evidence type="ECO:0000313" key="8">
    <source>
        <dbReference type="EMBL" id="QJA91462.1"/>
    </source>
</evidence>
<dbReference type="Pfam" id="PF02310">
    <property type="entry name" value="B12-binding"/>
    <property type="match status" value="1"/>
</dbReference>
<feature type="domain" description="B12-binding" evidence="6">
    <location>
        <begin position="11"/>
        <end position="161"/>
    </location>
</feature>
<reference evidence="8" key="1">
    <citation type="submission" date="2020-03" db="EMBL/GenBank/DDBJ databases">
        <title>The deep terrestrial virosphere.</title>
        <authorList>
            <person name="Holmfeldt K."/>
            <person name="Nilsson E."/>
            <person name="Simone D."/>
            <person name="Lopez-Fernandez M."/>
            <person name="Wu X."/>
            <person name="de Brujin I."/>
            <person name="Lundin D."/>
            <person name="Andersson A."/>
            <person name="Bertilsson S."/>
            <person name="Dopson M."/>
        </authorList>
    </citation>
    <scope>NUCLEOTIDE SEQUENCE</scope>
    <source>
        <strain evidence="8">MM415B03360</strain>
    </source>
</reference>
<dbReference type="InterPro" id="IPR007197">
    <property type="entry name" value="rSAM"/>
</dbReference>
<protein>
    <submittedName>
        <fullName evidence="8">Putative radical SAM superfamily protein</fullName>
    </submittedName>
</protein>
<evidence type="ECO:0000259" key="6">
    <source>
        <dbReference type="PROSITE" id="PS51332"/>
    </source>
</evidence>
<keyword evidence="3" id="KW-0479">Metal-binding</keyword>
<dbReference type="InterPro" id="IPR036724">
    <property type="entry name" value="Cobalamin-bd_sf"/>
</dbReference>
<keyword evidence="2" id="KW-0949">S-adenosyl-L-methionine</keyword>
<evidence type="ECO:0000256" key="5">
    <source>
        <dbReference type="ARBA" id="ARBA00023014"/>
    </source>
</evidence>
<keyword evidence="5" id="KW-0411">Iron-sulfur</keyword>
<dbReference type="CDD" id="cd01335">
    <property type="entry name" value="Radical_SAM"/>
    <property type="match status" value="1"/>
</dbReference>
<dbReference type="PROSITE" id="PS51918">
    <property type="entry name" value="RADICAL_SAM"/>
    <property type="match status" value="1"/>
</dbReference>
<dbReference type="InterPro" id="IPR051198">
    <property type="entry name" value="BchE-like"/>
</dbReference>